<evidence type="ECO:0000256" key="2">
    <source>
        <dbReference type="SAM" id="Phobius"/>
    </source>
</evidence>
<organism evidence="3 4">
    <name type="scientific">Meloidogyne incognita</name>
    <name type="common">Southern root-knot nematode worm</name>
    <name type="synonym">Oxyuris incognita</name>
    <dbReference type="NCBI Taxonomy" id="6306"/>
    <lineage>
        <taxon>Eukaryota</taxon>
        <taxon>Metazoa</taxon>
        <taxon>Ecdysozoa</taxon>
        <taxon>Nematoda</taxon>
        <taxon>Chromadorea</taxon>
        <taxon>Rhabditida</taxon>
        <taxon>Tylenchina</taxon>
        <taxon>Tylenchomorpha</taxon>
        <taxon>Tylenchoidea</taxon>
        <taxon>Meloidogynidae</taxon>
        <taxon>Meloidogyninae</taxon>
        <taxon>Meloidogyne</taxon>
        <taxon>Meloidogyne incognita group</taxon>
    </lineage>
</organism>
<reference evidence="4 5" key="1">
    <citation type="submission" date="2022-11" db="UniProtKB">
        <authorList>
            <consortium name="WormBaseParasite"/>
        </authorList>
    </citation>
    <scope>IDENTIFICATION</scope>
</reference>
<dbReference type="AlphaFoldDB" id="A0A914L1V7"/>
<feature type="transmembrane region" description="Helical" evidence="2">
    <location>
        <begin position="6"/>
        <end position="25"/>
    </location>
</feature>
<keyword evidence="2" id="KW-0812">Transmembrane</keyword>
<accession>A0A914L1V7</accession>
<dbReference type="WBParaSite" id="Minc3s00216g07764">
    <property type="protein sequence ID" value="Minc3s00216g07764"/>
    <property type="gene ID" value="Minc3s00216g07764"/>
</dbReference>
<keyword evidence="2" id="KW-1133">Transmembrane helix</keyword>
<evidence type="ECO:0000313" key="4">
    <source>
        <dbReference type="WBParaSite" id="Minc3s00216g07764"/>
    </source>
</evidence>
<sequence>MGRIQLKMFSIFWLNYFLILFYFLSNVDCMWNFHKGDSSETPLLSQHNYDEASSSSSIQSNQQIPPKTNNGKKILLITDAFYQYYNYFSNLANVLCYNGKYDVPNPVLD</sequence>
<evidence type="ECO:0000313" key="3">
    <source>
        <dbReference type="Proteomes" id="UP000887563"/>
    </source>
</evidence>
<dbReference type="Proteomes" id="UP000887563">
    <property type="component" value="Unplaced"/>
</dbReference>
<proteinExistence type="predicted"/>
<feature type="region of interest" description="Disordered" evidence="1">
    <location>
        <begin position="42"/>
        <end position="69"/>
    </location>
</feature>
<protein>
    <submittedName>
        <fullName evidence="4 5">Uncharacterized protein</fullName>
    </submittedName>
</protein>
<feature type="compositionally biased region" description="Low complexity" evidence="1">
    <location>
        <begin position="53"/>
        <end position="64"/>
    </location>
</feature>
<keyword evidence="3" id="KW-1185">Reference proteome</keyword>
<evidence type="ECO:0000256" key="1">
    <source>
        <dbReference type="SAM" id="MobiDB-lite"/>
    </source>
</evidence>
<name>A0A914L1V7_MELIC</name>
<keyword evidence="2" id="KW-0472">Membrane</keyword>
<dbReference type="WBParaSite" id="Minc3s00923g18921">
    <property type="protein sequence ID" value="Minc3s00923g18921"/>
    <property type="gene ID" value="Minc3s00923g18921"/>
</dbReference>
<evidence type="ECO:0000313" key="5">
    <source>
        <dbReference type="WBParaSite" id="Minc3s00923g18921"/>
    </source>
</evidence>